<proteinExistence type="predicted"/>
<sequence length="390" mass="43809">MAFGTLESSAGRDFKSHCQRMLSMSEDCKEVGDSDCGTSDCSFLNNHSYKGRNFSGNYASDSASVKLPDAGEAPTPIPVTATTHGREPPKTAKTKSVRDLECEECLRRLHSLAVGDNVYFRRTVLGLCEESDSSEFGNYVEGKVTCFSYDFMRRYIIVTLDGYGCLKFTFGDLHAMAVDRNVYLQRLQQSGILTKAQRQKRQRSYYEDEYVTRRSFSNHMATEESEDHTHDSAYASSHIAHSESGAAAAADSQGTRTRPVPPGAETICRCRFINKVDLVQKLRSTINQNKQEFYEKTESMQELRLIMSQNVRAYELEMVAYLLGEDPWAYSSNQYDRPTDEQIKEIVEQYGAAARNADYLAHFANWQKFQKQVKSEAKGVPNSAAGSSAP</sequence>
<reference evidence="2 3" key="1">
    <citation type="journal article" date="2017" name="BMC Genomics">
        <title>Whole-genome assembly of Babesia ovata and comparative genomics between closely related pathogens.</title>
        <authorList>
            <person name="Yamagishi J."/>
            <person name="Asada M."/>
            <person name="Hakimi H."/>
            <person name="Tanaka T.Q."/>
            <person name="Sugimoto C."/>
            <person name="Kawazu S."/>
        </authorList>
    </citation>
    <scope>NUCLEOTIDE SEQUENCE [LARGE SCALE GENOMIC DNA]</scope>
    <source>
        <strain evidence="2 3">Miyake</strain>
    </source>
</reference>
<dbReference type="RefSeq" id="XP_028866937.1">
    <property type="nucleotide sequence ID" value="XM_029011104.1"/>
</dbReference>
<accession>A0A2H6KCJ1</accession>
<dbReference type="GeneID" id="39874464"/>
<dbReference type="VEuPathDB" id="PiroplasmaDB:BOVATA_021870"/>
<dbReference type="AlphaFoldDB" id="A0A2H6KCJ1"/>
<evidence type="ECO:0000313" key="2">
    <source>
        <dbReference type="EMBL" id="GBE60694.1"/>
    </source>
</evidence>
<dbReference type="Proteomes" id="UP000236319">
    <property type="component" value="Unassembled WGS sequence"/>
</dbReference>
<comment type="caution">
    <text evidence="2">The sequence shown here is derived from an EMBL/GenBank/DDBJ whole genome shotgun (WGS) entry which is preliminary data.</text>
</comment>
<organism evidence="2 3">
    <name type="scientific">Babesia ovata</name>
    <dbReference type="NCBI Taxonomy" id="189622"/>
    <lineage>
        <taxon>Eukaryota</taxon>
        <taxon>Sar</taxon>
        <taxon>Alveolata</taxon>
        <taxon>Apicomplexa</taxon>
        <taxon>Aconoidasida</taxon>
        <taxon>Piroplasmida</taxon>
        <taxon>Babesiidae</taxon>
        <taxon>Babesia</taxon>
    </lineage>
</organism>
<dbReference type="EMBL" id="BDSA01000002">
    <property type="protein sequence ID" value="GBE60694.1"/>
    <property type="molecule type" value="Genomic_DNA"/>
</dbReference>
<gene>
    <name evidence="2" type="ORF">BOVATA_021870</name>
</gene>
<feature type="compositionally biased region" description="Basic and acidic residues" evidence="1">
    <location>
        <begin position="84"/>
        <end position="95"/>
    </location>
</feature>
<name>A0A2H6KCJ1_9APIC</name>
<dbReference type="OrthoDB" id="348318at2759"/>
<feature type="region of interest" description="Disordered" evidence="1">
    <location>
        <begin position="65"/>
        <end position="95"/>
    </location>
</feature>
<evidence type="ECO:0000313" key="3">
    <source>
        <dbReference type="Proteomes" id="UP000236319"/>
    </source>
</evidence>
<evidence type="ECO:0000256" key="1">
    <source>
        <dbReference type="SAM" id="MobiDB-lite"/>
    </source>
</evidence>
<protein>
    <submittedName>
        <fullName evidence="2">AP2 domain transcription factor AP2IX-7, putative</fullName>
    </submittedName>
</protein>
<keyword evidence="3" id="KW-1185">Reference proteome</keyword>